<dbReference type="InterPro" id="IPR007919">
    <property type="entry name" value="UPF0220"/>
</dbReference>
<dbReference type="PROSITE" id="PS00211">
    <property type="entry name" value="ABC_TRANSPORTER_1"/>
    <property type="match status" value="1"/>
</dbReference>
<dbReference type="PANTHER" id="PTHR24221:SF402">
    <property type="entry name" value="IRON-SULFUR CLUSTERS TRANSPORTER ABCB7, MITOCHONDRIAL"/>
    <property type="match status" value="1"/>
</dbReference>
<feature type="compositionally biased region" description="Basic and acidic residues" evidence="17">
    <location>
        <begin position="262"/>
        <end position="286"/>
    </location>
</feature>
<dbReference type="GO" id="GO:0006879">
    <property type="term" value="P:intracellular iron ion homeostasis"/>
    <property type="evidence" value="ECO:0007669"/>
    <property type="project" value="TreeGrafter"/>
</dbReference>
<dbReference type="InterPro" id="IPR003593">
    <property type="entry name" value="AAA+_ATPase"/>
</dbReference>
<feature type="compositionally biased region" description="Polar residues" evidence="17">
    <location>
        <begin position="117"/>
        <end position="131"/>
    </location>
</feature>
<dbReference type="Pfam" id="PF00005">
    <property type="entry name" value="ABC_tran"/>
    <property type="match status" value="1"/>
</dbReference>
<feature type="compositionally biased region" description="Low complexity" evidence="17">
    <location>
        <begin position="415"/>
        <end position="427"/>
    </location>
</feature>
<dbReference type="SMART" id="SM00382">
    <property type="entry name" value="AAA"/>
    <property type="match status" value="1"/>
</dbReference>
<keyword evidence="6" id="KW-0999">Mitochondrion inner membrane</keyword>
<comment type="similarity">
    <text evidence="12">Belongs to the ABC transporter superfamily. ABCB family. Heavy Metal importer (TC 3.A.1.210) subfamily.</text>
</comment>
<dbReference type="InterPro" id="IPR036640">
    <property type="entry name" value="ABC1_TM_sf"/>
</dbReference>
<feature type="transmembrane region" description="Helical" evidence="18">
    <location>
        <begin position="982"/>
        <end position="1001"/>
    </location>
</feature>
<dbReference type="InterPro" id="IPR027417">
    <property type="entry name" value="P-loop_NTPase"/>
</dbReference>
<evidence type="ECO:0000256" key="17">
    <source>
        <dbReference type="SAM" id="MobiDB-lite"/>
    </source>
</evidence>
<evidence type="ECO:0000256" key="8">
    <source>
        <dbReference type="ARBA" id="ARBA00022946"/>
    </source>
</evidence>
<feature type="transmembrane region" description="Helical" evidence="18">
    <location>
        <begin position="867"/>
        <end position="890"/>
    </location>
</feature>
<evidence type="ECO:0000256" key="10">
    <source>
        <dbReference type="ARBA" id="ARBA00023128"/>
    </source>
</evidence>
<evidence type="ECO:0000259" key="19">
    <source>
        <dbReference type="PROSITE" id="PS50893"/>
    </source>
</evidence>
<organism evidence="21 22">
    <name type="scientific">Toxocara canis</name>
    <name type="common">Canine roundworm</name>
    <dbReference type="NCBI Taxonomy" id="6265"/>
    <lineage>
        <taxon>Eukaryota</taxon>
        <taxon>Metazoa</taxon>
        <taxon>Ecdysozoa</taxon>
        <taxon>Nematoda</taxon>
        <taxon>Chromadorea</taxon>
        <taxon>Rhabditida</taxon>
        <taxon>Spirurina</taxon>
        <taxon>Ascaridomorpha</taxon>
        <taxon>Ascaridoidea</taxon>
        <taxon>Toxocaridae</taxon>
        <taxon>Toxocara</taxon>
    </lineage>
</organism>
<evidence type="ECO:0000256" key="12">
    <source>
        <dbReference type="ARBA" id="ARBA00024363"/>
    </source>
</evidence>
<evidence type="ECO:0000256" key="5">
    <source>
        <dbReference type="ARBA" id="ARBA00022741"/>
    </source>
</evidence>
<dbReference type="InterPro" id="IPR003439">
    <property type="entry name" value="ABC_transporter-like_ATP-bd"/>
</dbReference>
<dbReference type="InterPro" id="IPR035504">
    <property type="entry name" value="MUM1-like_PWWP"/>
</dbReference>
<dbReference type="GO" id="GO:0016887">
    <property type="term" value="F:ATP hydrolysis activity"/>
    <property type="evidence" value="ECO:0007669"/>
    <property type="project" value="InterPro"/>
</dbReference>
<feature type="region of interest" description="Disordered" evidence="17">
    <location>
        <begin position="254"/>
        <end position="321"/>
    </location>
</feature>
<feature type="domain" description="ABC transporter" evidence="19">
    <location>
        <begin position="1075"/>
        <end position="1309"/>
    </location>
</feature>
<evidence type="ECO:0000256" key="7">
    <source>
        <dbReference type="ARBA" id="ARBA00022840"/>
    </source>
</evidence>
<dbReference type="OrthoDB" id="6500128at2759"/>
<evidence type="ECO:0000256" key="15">
    <source>
        <dbReference type="ARBA" id="ARBA00045666"/>
    </source>
</evidence>
<dbReference type="STRING" id="6265.A0A0B2VIY7"/>
<protein>
    <recommendedName>
        <fullName evidence="13">Iron-sulfur clusters transporter ABCB7, mitochondrial</fullName>
    </recommendedName>
    <alternativeName>
        <fullName evidence="14">ATP-binding cassette sub-family B member 7, mitochondrial</fullName>
    </alternativeName>
</protein>
<dbReference type="SUPFAM" id="SSF63748">
    <property type="entry name" value="Tudor/PWWP/MBT"/>
    <property type="match status" value="1"/>
</dbReference>
<dbReference type="InterPro" id="IPR011527">
    <property type="entry name" value="ABC1_TM_dom"/>
</dbReference>
<evidence type="ECO:0000256" key="3">
    <source>
        <dbReference type="ARBA" id="ARBA00022448"/>
    </source>
</evidence>
<evidence type="ECO:0000313" key="22">
    <source>
        <dbReference type="Proteomes" id="UP000031036"/>
    </source>
</evidence>
<evidence type="ECO:0000256" key="9">
    <source>
        <dbReference type="ARBA" id="ARBA00022989"/>
    </source>
</evidence>
<dbReference type="FunFam" id="3.40.50.300:FF:000287">
    <property type="entry name" value="Multidrug ABC transporter ATP-binding protein"/>
    <property type="match status" value="1"/>
</dbReference>
<dbReference type="FunFam" id="1.20.1560.10:FF:000004">
    <property type="entry name" value="ATP-binding cassette sub-family B member 7"/>
    <property type="match status" value="1"/>
</dbReference>
<dbReference type="SUPFAM" id="SSF52540">
    <property type="entry name" value="P-loop containing nucleoside triphosphate hydrolases"/>
    <property type="match status" value="1"/>
</dbReference>
<evidence type="ECO:0000256" key="14">
    <source>
        <dbReference type="ARBA" id="ARBA00042945"/>
    </source>
</evidence>
<feature type="domain" description="ABC transmembrane type-1" evidence="20">
    <location>
        <begin position="747"/>
        <end position="1039"/>
    </location>
</feature>
<dbReference type="EMBL" id="JPKZ01001192">
    <property type="protein sequence ID" value="KHN83466.1"/>
    <property type="molecule type" value="Genomic_DNA"/>
</dbReference>
<accession>A0A0B2VIY7</accession>
<keyword evidence="8" id="KW-0809">Transit peptide</keyword>
<dbReference type="PROSITE" id="PS50929">
    <property type="entry name" value="ABC_TM1F"/>
    <property type="match status" value="1"/>
</dbReference>
<keyword evidence="22" id="KW-1185">Reference proteome</keyword>
<comment type="subcellular location">
    <subcellularLocation>
        <location evidence="1">Mitochondrion inner membrane</location>
        <topology evidence="1">Multi-pass membrane protein</topology>
    </subcellularLocation>
</comment>
<feature type="region of interest" description="Disordered" evidence="17">
    <location>
        <begin position="117"/>
        <end position="169"/>
    </location>
</feature>
<dbReference type="PROSITE" id="PS50893">
    <property type="entry name" value="ABC_TRANSPORTER_2"/>
    <property type="match status" value="1"/>
</dbReference>
<dbReference type="Gene3D" id="3.40.50.300">
    <property type="entry name" value="P-loop containing nucleotide triphosphate hydrolases"/>
    <property type="match status" value="1"/>
</dbReference>
<evidence type="ECO:0000256" key="4">
    <source>
        <dbReference type="ARBA" id="ARBA00022692"/>
    </source>
</evidence>
<evidence type="ECO:0000256" key="11">
    <source>
        <dbReference type="ARBA" id="ARBA00023136"/>
    </source>
</evidence>
<dbReference type="Gene3D" id="1.20.1560.10">
    <property type="entry name" value="ABC transporter type 1, transmembrane domain"/>
    <property type="match status" value="1"/>
</dbReference>
<evidence type="ECO:0000256" key="1">
    <source>
        <dbReference type="ARBA" id="ARBA00004448"/>
    </source>
</evidence>
<evidence type="ECO:0000256" key="16">
    <source>
        <dbReference type="ARBA" id="ARBA00048046"/>
    </source>
</evidence>
<dbReference type="InterPro" id="IPR017871">
    <property type="entry name" value="ABC_transporter-like_CS"/>
</dbReference>
<comment type="function">
    <text evidence="15">Performs an essential function in the generation of cytoplasmic iron-sulfur proteins by mediating the ATP-dependent export of Fe/S cluster precursors synthesized by NFS1 and other mitochondrial proteins. Hydrolyzes ATP. Binds glutathione and may function by transporting a glutathione-conjugated iron-sulfur compound.</text>
</comment>
<keyword evidence="4 18" id="KW-0812">Transmembrane</keyword>
<feature type="transmembrane region" description="Helical" evidence="18">
    <location>
        <begin position="1395"/>
        <end position="1415"/>
    </location>
</feature>
<feature type="transmembrane region" description="Helical" evidence="18">
    <location>
        <begin position="896"/>
        <end position="915"/>
    </location>
</feature>
<reference evidence="21 22" key="1">
    <citation type="submission" date="2014-11" db="EMBL/GenBank/DDBJ databases">
        <title>Genetic blueprint of the zoonotic pathogen Toxocara canis.</title>
        <authorList>
            <person name="Zhu X.-Q."/>
            <person name="Korhonen P.K."/>
            <person name="Cai H."/>
            <person name="Young N.D."/>
            <person name="Nejsum P."/>
            <person name="von Samson-Himmelstjerna G."/>
            <person name="Boag P.R."/>
            <person name="Tan P."/>
            <person name="Li Q."/>
            <person name="Min J."/>
            <person name="Yang Y."/>
            <person name="Wang X."/>
            <person name="Fang X."/>
            <person name="Hall R.S."/>
            <person name="Hofmann A."/>
            <person name="Sternberg P.W."/>
            <person name="Jex A.R."/>
            <person name="Gasser R.B."/>
        </authorList>
    </citation>
    <scope>NUCLEOTIDE SEQUENCE [LARGE SCALE GENOMIC DNA]</scope>
    <source>
        <strain evidence="21">PN_DK_2014</strain>
    </source>
</reference>
<proteinExistence type="inferred from homology"/>
<dbReference type="PANTHER" id="PTHR24221">
    <property type="entry name" value="ATP-BINDING CASSETTE SUB-FAMILY B"/>
    <property type="match status" value="1"/>
</dbReference>
<name>A0A0B2VIY7_TOXCA</name>
<evidence type="ECO:0000256" key="6">
    <source>
        <dbReference type="ARBA" id="ARBA00022792"/>
    </source>
</evidence>
<dbReference type="Proteomes" id="UP000031036">
    <property type="component" value="Unassembled WGS sequence"/>
</dbReference>
<dbReference type="GO" id="GO:0005524">
    <property type="term" value="F:ATP binding"/>
    <property type="evidence" value="ECO:0007669"/>
    <property type="project" value="UniProtKB-KW"/>
</dbReference>
<feature type="transmembrane region" description="Helical" evidence="18">
    <location>
        <begin position="1013"/>
        <end position="1034"/>
    </location>
</feature>
<evidence type="ECO:0000256" key="2">
    <source>
        <dbReference type="ARBA" id="ARBA00005335"/>
    </source>
</evidence>
<dbReference type="Pfam" id="PF00664">
    <property type="entry name" value="ABC_membrane"/>
    <property type="match status" value="1"/>
</dbReference>
<comment type="catalytic activity">
    <reaction evidence="16">
        <text>(glutathione)4[2Fe(III)-2S] cluster(in) + ATP + H2O = (glutathione)4[2Fe(III)-2S] cluster(out) + ADP + phosphate + H(+)</text>
        <dbReference type="Rhea" id="RHEA:67028"/>
        <dbReference type="ChEBI" id="CHEBI:15377"/>
        <dbReference type="ChEBI" id="CHEBI:15378"/>
        <dbReference type="ChEBI" id="CHEBI:30616"/>
        <dbReference type="ChEBI" id="CHEBI:43474"/>
        <dbReference type="ChEBI" id="CHEBI:167627"/>
        <dbReference type="ChEBI" id="CHEBI:456216"/>
    </reaction>
    <physiologicalReaction direction="left-to-right" evidence="16">
        <dbReference type="Rhea" id="RHEA:67029"/>
    </physiologicalReaction>
</comment>
<comment type="similarity">
    <text evidence="2">Belongs to the UPF0220 family.</text>
</comment>
<feature type="region of interest" description="Disordered" evidence="17">
    <location>
        <begin position="413"/>
        <end position="433"/>
    </location>
</feature>
<evidence type="ECO:0000313" key="21">
    <source>
        <dbReference type="EMBL" id="KHN83466.1"/>
    </source>
</evidence>
<dbReference type="CDD" id="cd06080">
    <property type="entry name" value="PWWP_MUM1-like"/>
    <property type="match status" value="1"/>
</dbReference>
<sequence length="1425" mass="157189">MVRRNSSVGGGPSSTPVIGAGDIVWAPYRRTPEWPSIVRGIYPKKITYVFLPLPEDKEAKVPVFNCPANKVHLFSPEDTLPHDADDAMKEAFQAAMKLVKEKGQMVPPRPRIVSSMVNASSQQKQVGESSTGYGGVKKGRSKNSTTSEEEKSGMKRAMRGSEDGEEGGATKFIPAVNEIVWLTSAGHPAWPVLVRQATKKLVMVDSFPLTGKSERYPQSACEKFDLNERSLAAAIKKERNPELKAALQSVQKYRLGGNEPGETSRKVQSRKDKAPAEYVKGGRLEESGGDVEEREGKVEVDDKSAANKEGSSDGANSREEKIEKASVASVIDVDVLNSSSLSTLALVGSPSSDRSSQSVQRKRQVKDIRGPLQGKKTKFSEEMQDLEKELAAKLENLKRDVDVLNSSSLSTLALVGSPSSDRSSQSVQRKRQVKDIRGPLQGKKTKFSEEMQDLEKELAAKLENLKRGDVAWVKCGLGGIKNKWPVVVLSVDKAEKICTYAQLPLEGEVDEIEEGAQSAKLVDMLLYDIVQADKDNISSELLKAAIEQADEISEGKLDPLQIKKSTSGDGNLLPEADAGRLVDILEGWVQGFQDPEKSVIRRLHYIASVALPEALIYGITQVMQCSDAEANEIFEEAITKDPSQDMDETNVLRNTCIISVFRQSNIIDHRGLSGAIKNTNLYKRPAYSAIWANCLKNSIRGCFHPGASTLVPLESIGGKKISGWELIGKMLRYVWPKDNWLIKRRVIFAMSLLVVAKLLNVTVPFLLKDIINYYNGKAPDFLKLSLDSPVTTIATVGIALIVAYGCARAGSSLFNELRNAVFSRVAQHSVRNIARVIFLHLHSLDLSFHLGRQTGGMSKAIDRGTRGMAFVLSALVFNVVPTIVEVSMYMKCGPDFAWATLACLSTYTIATLGITRWRTKFRHEMNIADNEAGNRAIDSLINYETVKYFNNEKFEADRYDHYLKKYENAALKTSSSLAVLNFTQNAIFSAGLIGIMCLAANNIQNGTMNVGDLVLANTLLFQLSIPLNFLGSVYREIRQGLIDMEMMFSLMHLKSSIKEIPNAPELKVVPETASISFRNVSFEYLPGQPILKGLSFDVPAGKKVAIVGGSGSGKSTVVRLLYRLFDAQSGDIYINGQKITEVNLESLRKAIAVVAQDSVLFHDTIFYNLQYGNPKATREEVYHVSRLANLHDSVLHFKDGYDTLVGERGLKLSGGEKQRVAIARAMLKNAPIIVYDEATSSLDALTEENIMSSMRSAVQQRTSLFIAHRLATIVDADIIYVLENGKVLESGSHFELLLKPRSRYAELWHSQHKFADGVPPKPPKQEPEHQHPQALQVNAVSNSQVRGESMNEGVLGTKGSRLWLMCGFVLSFASLVAAIWIMFADYVLVLGDHPTWPGVALFLHNFLIFLASLVYKFGRTEELWG</sequence>
<comment type="caution">
    <text evidence="21">The sequence shown here is derived from an EMBL/GenBank/DDBJ whole genome shotgun (WGS) entry which is preliminary data.</text>
</comment>
<dbReference type="GO" id="GO:0005743">
    <property type="term" value="C:mitochondrial inner membrane"/>
    <property type="evidence" value="ECO:0007669"/>
    <property type="project" value="UniProtKB-SubCell"/>
</dbReference>
<feature type="transmembrane region" description="Helical" evidence="18">
    <location>
        <begin position="1362"/>
        <end position="1383"/>
    </location>
</feature>
<keyword evidence="7 21" id="KW-0067">ATP-binding</keyword>
<evidence type="ECO:0000256" key="13">
    <source>
        <dbReference type="ARBA" id="ARBA00041016"/>
    </source>
</evidence>
<keyword evidence="3" id="KW-0813">Transport</keyword>
<dbReference type="Pfam" id="PF05255">
    <property type="entry name" value="UPF0220"/>
    <property type="match status" value="1"/>
</dbReference>
<dbReference type="CDD" id="cd18582">
    <property type="entry name" value="ABC_6TM_ATM1_ABCB7"/>
    <property type="match status" value="1"/>
</dbReference>
<keyword evidence="5" id="KW-0547">Nucleotide-binding</keyword>
<keyword evidence="10" id="KW-0496">Mitochondrion</keyword>
<gene>
    <name evidence="21" type="primary">Abcb7</name>
    <name evidence="21" type="ORF">Tcan_08488</name>
</gene>
<feature type="transmembrane region" description="Helical" evidence="18">
    <location>
        <begin position="746"/>
        <end position="767"/>
    </location>
</feature>
<evidence type="ECO:0000256" key="18">
    <source>
        <dbReference type="SAM" id="Phobius"/>
    </source>
</evidence>
<dbReference type="SUPFAM" id="SSF90123">
    <property type="entry name" value="ABC transporter transmembrane region"/>
    <property type="match status" value="1"/>
</dbReference>
<dbReference type="GO" id="GO:0140359">
    <property type="term" value="F:ABC-type transporter activity"/>
    <property type="evidence" value="ECO:0007669"/>
    <property type="project" value="InterPro"/>
</dbReference>
<dbReference type="InterPro" id="IPR039421">
    <property type="entry name" value="Type_1_exporter"/>
</dbReference>
<evidence type="ECO:0000259" key="20">
    <source>
        <dbReference type="PROSITE" id="PS50929"/>
    </source>
</evidence>
<keyword evidence="9 18" id="KW-1133">Transmembrane helix</keyword>
<keyword evidence="11 18" id="KW-0472">Membrane</keyword>
<feature type="region of interest" description="Disordered" evidence="17">
    <location>
        <begin position="345"/>
        <end position="379"/>
    </location>
</feature>
<feature type="compositionally biased region" description="Low complexity" evidence="17">
    <location>
        <begin position="347"/>
        <end position="359"/>
    </location>
</feature>
<feature type="compositionally biased region" description="Basic and acidic residues" evidence="17">
    <location>
        <begin position="294"/>
        <end position="306"/>
    </location>
</feature>